<dbReference type="Proteomes" id="UP001500443">
    <property type="component" value="Unassembled WGS sequence"/>
</dbReference>
<dbReference type="InterPro" id="IPR013022">
    <property type="entry name" value="Xyl_isomerase-like_TIM-brl"/>
</dbReference>
<keyword evidence="3" id="KW-1185">Reference proteome</keyword>
<dbReference type="InterPro" id="IPR036237">
    <property type="entry name" value="Xyl_isomerase-like_sf"/>
</dbReference>
<gene>
    <name evidence="2" type="ORF">GCM10009802_45560</name>
</gene>
<evidence type="ECO:0000313" key="2">
    <source>
        <dbReference type="EMBL" id="GAA2136638.1"/>
    </source>
</evidence>
<accession>A0ABN2Z4D6</accession>
<evidence type="ECO:0000259" key="1">
    <source>
        <dbReference type="Pfam" id="PF01261"/>
    </source>
</evidence>
<dbReference type="RefSeq" id="WP_027755791.1">
    <property type="nucleotide sequence ID" value="NZ_BAAAPF010000176.1"/>
</dbReference>
<comment type="caution">
    <text evidence="2">The sequence shown here is derived from an EMBL/GenBank/DDBJ whole genome shotgun (WGS) entry which is preliminary data.</text>
</comment>
<proteinExistence type="predicted"/>
<keyword evidence="2" id="KW-0413">Isomerase</keyword>
<feature type="domain" description="Xylose isomerase-like TIM barrel" evidence="1">
    <location>
        <begin position="19"/>
        <end position="257"/>
    </location>
</feature>
<dbReference type="SUPFAM" id="SSF51658">
    <property type="entry name" value="Xylose isomerase-like"/>
    <property type="match status" value="1"/>
</dbReference>
<sequence>MRLAFSTLGLPQLPVAEVVRLARDRGYQGVELRCHPEEPVHTGLGISERADVVEEFAAAGVEIPALAGYAGVAEPGDDEPVVAEMRGLLALARDVGAAHVRVFPRGGGQPAVEADPTAARRLAAVAPYAADLGVRVLLETHDSHRTGADVARVLDLAGHKSTGALWDVMHTWLGGEEPRDTLAVLAPYLGYVQVKDAASPGDLTPLALGDGSVPLAEVLAVLTEAGWDGWLCWEYEKRWYPDVPELPQLLAAGREHLLRLLADVA</sequence>
<dbReference type="PANTHER" id="PTHR12110">
    <property type="entry name" value="HYDROXYPYRUVATE ISOMERASE"/>
    <property type="match status" value="1"/>
</dbReference>
<evidence type="ECO:0000313" key="3">
    <source>
        <dbReference type="Proteomes" id="UP001500443"/>
    </source>
</evidence>
<dbReference type="EMBL" id="BAAAPF010000176">
    <property type="protein sequence ID" value="GAA2136638.1"/>
    <property type="molecule type" value="Genomic_DNA"/>
</dbReference>
<dbReference type="InterPro" id="IPR050312">
    <property type="entry name" value="IolE/XylAMocC-like"/>
</dbReference>
<dbReference type="PANTHER" id="PTHR12110:SF21">
    <property type="entry name" value="XYLOSE ISOMERASE-LIKE TIM BARREL DOMAIN-CONTAINING PROTEIN"/>
    <property type="match status" value="1"/>
</dbReference>
<reference evidence="2 3" key="1">
    <citation type="journal article" date="2019" name="Int. J. Syst. Evol. Microbiol.">
        <title>The Global Catalogue of Microorganisms (GCM) 10K type strain sequencing project: providing services to taxonomists for standard genome sequencing and annotation.</title>
        <authorList>
            <consortium name="The Broad Institute Genomics Platform"/>
            <consortium name="The Broad Institute Genome Sequencing Center for Infectious Disease"/>
            <person name="Wu L."/>
            <person name="Ma J."/>
        </authorList>
    </citation>
    <scope>NUCLEOTIDE SEQUENCE [LARGE SCALE GENOMIC DNA]</scope>
    <source>
        <strain evidence="2 3">JCM 15481</strain>
    </source>
</reference>
<dbReference type="Pfam" id="PF01261">
    <property type="entry name" value="AP_endonuc_2"/>
    <property type="match status" value="1"/>
</dbReference>
<protein>
    <submittedName>
        <fullName evidence="2">Sugar phosphate isomerase/epimerase</fullName>
    </submittedName>
</protein>
<name>A0ABN2Z4D6_9ACTN</name>
<dbReference type="GO" id="GO:0016853">
    <property type="term" value="F:isomerase activity"/>
    <property type="evidence" value="ECO:0007669"/>
    <property type="project" value="UniProtKB-KW"/>
</dbReference>
<dbReference type="Gene3D" id="3.20.20.150">
    <property type="entry name" value="Divalent-metal-dependent TIM barrel enzymes"/>
    <property type="match status" value="1"/>
</dbReference>
<organism evidence="2 3">
    <name type="scientific">Streptomyces synnematoformans</name>
    <dbReference type="NCBI Taxonomy" id="415721"/>
    <lineage>
        <taxon>Bacteria</taxon>
        <taxon>Bacillati</taxon>
        <taxon>Actinomycetota</taxon>
        <taxon>Actinomycetes</taxon>
        <taxon>Kitasatosporales</taxon>
        <taxon>Streptomycetaceae</taxon>
        <taxon>Streptomyces</taxon>
    </lineage>
</organism>